<dbReference type="EMBL" id="JAKFHA010000017">
    <property type="protein sequence ID" value="MCF2530541.1"/>
    <property type="molecule type" value="Genomic_DNA"/>
</dbReference>
<accession>A0AA41Q4H5</accession>
<evidence type="ECO:0000313" key="2">
    <source>
        <dbReference type="EMBL" id="MCF2530541.1"/>
    </source>
</evidence>
<sequence>MATAGVVAPARTLVWFAAAFPAATVLFFGLIIGFGADAQSLYLLTPAAAPLPAFAWLLATQDATAFRGICIGMGLLLGPYGVVTVFFGGFGYLPSIPLLLLAAAAARRDASWSHNGPAILGLIYMVTVTTWIATWLGPAFGLGF</sequence>
<evidence type="ECO:0000313" key="3">
    <source>
        <dbReference type="Proteomes" id="UP001165378"/>
    </source>
</evidence>
<name>A0AA41Q4H5_9ACTN</name>
<reference evidence="2" key="1">
    <citation type="submission" date="2022-01" db="EMBL/GenBank/DDBJ databases">
        <title>Genome-Based Taxonomic Classification of the Phylum Actinobacteria.</title>
        <authorList>
            <person name="Gao Y."/>
        </authorList>
    </citation>
    <scope>NUCLEOTIDE SEQUENCE</scope>
    <source>
        <strain evidence="2">KLBMP 8922</strain>
    </source>
</reference>
<dbReference type="Proteomes" id="UP001165378">
    <property type="component" value="Unassembled WGS sequence"/>
</dbReference>
<keyword evidence="1" id="KW-0472">Membrane</keyword>
<dbReference type="RefSeq" id="WP_235055210.1">
    <property type="nucleotide sequence ID" value="NZ_JAKFHA010000017.1"/>
</dbReference>
<proteinExistence type="predicted"/>
<comment type="caution">
    <text evidence="2">The sequence shown here is derived from an EMBL/GenBank/DDBJ whole genome shotgun (WGS) entry which is preliminary data.</text>
</comment>
<feature type="transmembrane region" description="Helical" evidence="1">
    <location>
        <begin position="118"/>
        <end position="137"/>
    </location>
</feature>
<gene>
    <name evidence="2" type="ORF">LZ495_25430</name>
</gene>
<evidence type="ECO:0000256" key="1">
    <source>
        <dbReference type="SAM" id="Phobius"/>
    </source>
</evidence>
<keyword evidence="3" id="KW-1185">Reference proteome</keyword>
<protein>
    <recommendedName>
        <fullName evidence="4">Tripartite tricarboxylate transporter TctB family protein</fullName>
    </recommendedName>
</protein>
<keyword evidence="1" id="KW-0812">Transmembrane</keyword>
<evidence type="ECO:0008006" key="4">
    <source>
        <dbReference type="Google" id="ProtNLM"/>
    </source>
</evidence>
<dbReference type="AlphaFoldDB" id="A0AA41Q4H5"/>
<feature type="transmembrane region" description="Helical" evidence="1">
    <location>
        <begin position="12"/>
        <end position="34"/>
    </location>
</feature>
<organism evidence="2 3">
    <name type="scientific">Yinghuangia soli</name>
    <dbReference type="NCBI Taxonomy" id="2908204"/>
    <lineage>
        <taxon>Bacteria</taxon>
        <taxon>Bacillati</taxon>
        <taxon>Actinomycetota</taxon>
        <taxon>Actinomycetes</taxon>
        <taxon>Kitasatosporales</taxon>
        <taxon>Streptomycetaceae</taxon>
        <taxon>Yinghuangia</taxon>
    </lineage>
</organism>
<keyword evidence="1" id="KW-1133">Transmembrane helix</keyword>
<feature type="transmembrane region" description="Helical" evidence="1">
    <location>
        <begin position="79"/>
        <end position="106"/>
    </location>
</feature>